<reference evidence="2" key="1">
    <citation type="journal article" date="2023" name="Science">
        <title>Genome structures resolve the early diversification of teleost fishes.</title>
        <authorList>
            <person name="Parey E."/>
            <person name="Louis A."/>
            <person name="Montfort J."/>
            <person name="Bouchez O."/>
            <person name="Roques C."/>
            <person name="Iampietro C."/>
            <person name="Lluch J."/>
            <person name="Castinel A."/>
            <person name="Donnadieu C."/>
            <person name="Desvignes T."/>
            <person name="Floi Bucao C."/>
            <person name="Jouanno E."/>
            <person name="Wen M."/>
            <person name="Mejri S."/>
            <person name="Dirks R."/>
            <person name="Jansen H."/>
            <person name="Henkel C."/>
            <person name="Chen W.J."/>
            <person name="Zahm M."/>
            <person name="Cabau C."/>
            <person name="Klopp C."/>
            <person name="Thompson A.W."/>
            <person name="Robinson-Rechavi M."/>
            <person name="Braasch I."/>
            <person name="Lecointre G."/>
            <person name="Bobe J."/>
            <person name="Postlethwait J.H."/>
            <person name="Berthelot C."/>
            <person name="Roest Crollius H."/>
            <person name="Guiguen Y."/>
        </authorList>
    </citation>
    <scope>NUCLEOTIDE SEQUENCE</scope>
    <source>
        <strain evidence="2">WJC10195</strain>
    </source>
</reference>
<protein>
    <submittedName>
        <fullName evidence="2">Uncharacterized protein</fullName>
    </submittedName>
</protein>
<dbReference type="AlphaFoldDB" id="A0A9Q1FDE3"/>
<feature type="region of interest" description="Disordered" evidence="1">
    <location>
        <begin position="1"/>
        <end position="22"/>
    </location>
</feature>
<evidence type="ECO:0000313" key="3">
    <source>
        <dbReference type="Proteomes" id="UP001152622"/>
    </source>
</evidence>
<dbReference type="Proteomes" id="UP001152622">
    <property type="component" value="Chromosome 6"/>
</dbReference>
<keyword evidence="3" id="KW-1185">Reference proteome</keyword>
<proteinExistence type="predicted"/>
<comment type="caution">
    <text evidence="2">The sequence shown here is derived from an EMBL/GenBank/DDBJ whole genome shotgun (WGS) entry which is preliminary data.</text>
</comment>
<name>A0A9Q1FDE3_SYNKA</name>
<sequence length="91" mass="10254">METTPGQDRGHAPHIKERSEGTGFRLANRHMCAAAVRAERGPLRIRARRPRSRLSGVVPGFAVCSVPFCQSPNQKIPFPHFDQRALQRDYC</sequence>
<evidence type="ECO:0000256" key="1">
    <source>
        <dbReference type="SAM" id="MobiDB-lite"/>
    </source>
</evidence>
<evidence type="ECO:0000313" key="2">
    <source>
        <dbReference type="EMBL" id="KAJ8356174.1"/>
    </source>
</evidence>
<dbReference type="EMBL" id="JAINUF010000006">
    <property type="protein sequence ID" value="KAJ8356174.1"/>
    <property type="molecule type" value="Genomic_DNA"/>
</dbReference>
<organism evidence="2 3">
    <name type="scientific">Synaphobranchus kaupii</name>
    <name type="common">Kaup's arrowtooth eel</name>
    <dbReference type="NCBI Taxonomy" id="118154"/>
    <lineage>
        <taxon>Eukaryota</taxon>
        <taxon>Metazoa</taxon>
        <taxon>Chordata</taxon>
        <taxon>Craniata</taxon>
        <taxon>Vertebrata</taxon>
        <taxon>Euteleostomi</taxon>
        <taxon>Actinopterygii</taxon>
        <taxon>Neopterygii</taxon>
        <taxon>Teleostei</taxon>
        <taxon>Anguilliformes</taxon>
        <taxon>Synaphobranchidae</taxon>
        <taxon>Synaphobranchus</taxon>
    </lineage>
</organism>
<gene>
    <name evidence="2" type="ORF">SKAU_G00189680</name>
</gene>
<feature type="compositionally biased region" description="Basic and acidic residues" evidence="1">
    <location>
        <begin position="8"/>
        <end position="20"/>
    </location>
</feature>
<accession>A0A9Q1FDE3</accession>